<dbReference type="PANTHER" id="PTHR35008:SF8">
    <property type="entry name" value="ALCOHOL DEHYDROGENASE CYTOCHROME C SUBUNIT"/>
    <property type="match status" value="1"/>
</dbReference>
<evidence type="ECO:0000256" key="2">
    <source>
        <dbReference type="ARBA" id="ARBA00022723"/>
    </source>
</evidence>
<dbReference type="PANTHER" id="PTHR35008">
    <property type="entry name" value="BLL4482 PROTEIN-RELATED"/>
    <property type="match status" value="1"/>
</dbReference>
<dbReference type="RefSeq" id="WP_350409955.1">
    <property type="nucleotide sequence ID" value="NZ_JBEOKT010000001.1"/>
</dbReference>
<reference evidence="7 8" key="1">
    <citation type="submission" date="2024-06" db="EMBL/GenBank/DDBJ databases">
        <title>Pontibacter populi HYL7-15.</title>
        <authorList>
            <person name="Kim M.K."/>
        </authorList>
    </citation>
    <scope>NUCLEOTIDE SEQUENCE [LARGE SCALE GENOMIC DNA]</scope>
    <source>
        <strain evidence="7 8">HYL7-15</strain>
    </source>
</reference>
<keyword evidence="2 4" id="KW-0479">Metal-binding</keyword>
<protein>
    <submittedName>
        <fullName evidence="7">Cytochrome c</fullName>
    </submittedName>
</protein>
<keyword evidence="1 4" id="KW-0349">Heme</keyword>
<gene>
    <name evidence="7" type="ORF">ABS362_00170</name>
</gene>
<keyword evidence="5" id="KW-1133">Transmembrane helix</keyword>
<keyword evidence="8" id="KW-1185">Reference proteome</keyword>
<evidence type="ECO:0000256" key="5">
    <source>
        <dbReference type="SAM" id="Phobius"/>
    </source>
</evidence>
<dbReference type="Gene3D" id="1.10.760.10">
    <property type="entry name" value="Cytochrome c-like domain"/>
    <property type="match status" value="2"/>
</dbReference>
<feature type="transmembrane region" description="Helical" evidence="5">
    <location>
        <begin position="7"/>
        <end position="28"/>
    </location>
</feature>
<proteinExistence type="predicted"/>
<feature type="domain" description="Cytochrome c" evidence="6">
    <location>
        <begin position="199"/>
        <end position="316"/>
    </location>
</feature>
<dbReference type="Pfam" id="PF00034">
    <property type="entry name" value="Cytochrom_C"/>
    <property type="match status" value="1"/>
</dbReference>
<dbReference type="Proteomes" id="UP001476807">
    <property type="component" value="Unassembled WGS sequence"/>
</dbReference>
<evidence type="ECO:0000259" key="6">
    <source>
        <dbReference type="PROSITE" id="PS51007"/>
    </source>
</evidence>
<dbReference type="InterPro" id="IPR009056">
    <property type="entry name" value="Cyt_c-like_dom"/>
</dbReference>
<dbReference type="InterPro" id="IPR036909">
    <property type="entry name" value="Cyt_c-like_dom_sf"/>
</dbReference>
<feature type="domain" description="Cytochrome c" evidence="6">
    <location>
        <begin position="46"/>
        <end position="163"/>
    </location>
</feature>
<keyword evidence="5" id="KW-0812">Transmembrane</keyword>
<evidence type="ECO:0000256" key="1">
    <source>
        <dbReference type="ARBA" id="ARBA00022617"/>
    </source>
</evidence>
<evidence type="ECO:0000256" key="3">
    <source>
        <dbReference type="ARBA" id="ARBA00023004"/>
    </source>
</evidence>
<evidence type="ECO:0000313" key="7">
    <source>
        <dbReference type="EMBL" id="MER2995935.1"/>
    </source>
</evidence>
<comment type="caution">
    <text evidence="7">The sequence shown here is derived from an EMBL/GenBank/DDBJ whole genome shotgun (WGS) entry which is preliminary data.</text>
</comment>
<name>A0ABV1RP51_9BACT</name>
<accession>A0ABV1RP51</accession>
<sequence length="332" mass="36712">MKKVLKIAGYSVVAILAVIAAGVIYMQYAFPNVDAAPTITIKKSPEMIARGEYIANHVAVCIDCHSERDWSKFAGPIKPGTHGKGGDRFDQTMGFPGVFYAKNITSDKETGIGSWTDGELYRALTAGVSKDGDPLFPMMPYNAFRQMREQDLHAVIAYIRTLEPIKNEVPKSDPDFPFNLILRTMPATPEKLPEPVLDSPVAKGKYLFTMASCGECHTPNDKGKVVEGMYLAGGAEFQFPNGAILRSANITPDKEAGIGAWTEDDFVNRFKQNLEPEMANRKIAPGEFNSIMPWQMYAGMKEEDLRAIYQYLKTVEPNKNKVVKFSPAPAKS</sequence>
<evidence type="ECO:0000256" key="4">
    <source>
        <dbReference type="PROSITE-ProRule" id="PRU00433"/>
    </source>
</evidence>
<organism evidence="7 8">
    <name type="scientific">Pontibacter populi</name>
    <dbReference type="NCBI Taxonomy" id="890055"/>
    <lineage>
        <taxon>Bacteria</taxon>
        <taxon>Pseudomonadati</taxon>
        <taxon>Bacteroidota</taxon>
        <taxon>Cytophagia</taxon>
        <taxon>Cytophagales</taxon>
        <taxon>Hymenobacteraceae</taxon>
        <taxon>Pontibacter</taxon>
    </lineage>
</organism>
<keyword evidence="3 4" id="KW-0408">Iron</keyword>
<dbReference type="EMBL" id="JBEOKT010000001">
    <property type="protein sequence ID" value="MER2995935.1"/>
    <property type="molecule type" value="Genomic_DNA"/>
</dbReference>
<keyword evidence="5" id="KW-0472">Membrane</keyword>
<evidence type="ECO:0000313" key="8">
    <source>
        <dbReference type="Proteomes" id="UP001476807"/>
    </source>
</evidence>
<dbReference type="SUPFAM" id="SSF46626">
    <property type="entry name" value="Cytochrome c"/>
    <property type="match status" value="2"/>
</dbReference>
<dbReference type="InterPro" id="IPR051459">
    <property type="entry name" value="Cytochrome_c-type_DH"/>
</dbReference>
<dbReference type="PROSITE" id="PS51007">
    <property type="entry name" value="CYTC"/>
    <property type="match status" value="2"/>
</dbReference>